<name>A0A517SDQ0_9PLAN</name>
<dbReference type="Proteomes" id="UP000315700">
    <property type="component" value="Chromosome"/>
</dbReference>
<organism evidence="2 3">
    <name type="scientific">Caulifigura coniformis</name>
    <dbReference type="NCBI Taxonomy" id="2527983"/>
    <lineage>
        <taxon>Bacteria</taxon>
        <taxon>Pseudomonadati</taxon>
        <taxon>Planctomycetota</taxon>
        <taxon>Planctomycetia</taxon>
        <taxon>Planctomycetales</taxon>
        <taxon>Planctomycetaceae</taxon>
        <taxon>Caulifigura</taxon>
    </lineage>
</organism>
<dbReference type="OrthoDB" id="273765at2"/>
<keyword evidence="3" id="KW-1185">Reference proteome</keyword>
<feature type="transmembrane region" description="Helical" evidence="1">
    <location>
        <begin position="84"/>
        <end position="100"/>
    </location>
</feature>
<dbReference type="RefSeq" id="WP_145030124.1">
    <property type="nucleotide sequence ID" value="NZ_CP036271.1"/>
</dbReference>
<dbReference type="AlphaFoldDB" id="A0A517SDQ0"/>
<keyword evidence="1" id="KW-1133">Transmembrane helix</keyword>
<reference evidence="2 3" key="1">
    <citation type="submission" date="2019-02" db="EMBL/GenBank/DDBJ databases">
        <title>Deep-cultivation of Planctomycetes and their phenomic and genomic characterization uncovers novel biology.</title>
        <authorList>
            <person name="Wiegand S."/>
            <person name="Jogler M."/>
            <person name="Boedeker C."/>
            <person name="Pinto D."/>
            <person name="Vollmers J."/>
            <person name="Rivas-Marin E."/>
            <person name="Kohn T."/>
            <person name="Peeters S.H."/>
            <person name="Heuer A."/>
            <person name="Rast P."/>
            <person name="Oberbeckmann S."/>
            <person name="Bunk B."/>
            <person name="Jeske O."/>
            <person name="Meyerdierks A."/>
            <person name="Storesund J.E."/>
            <person name="Kallscheuer N."/>
            <person name="Luecker S."/>
            <person name="Lage O.M."/>
            <person name="Pohl T."/>
            <person name="Merkel B.J."/>
            <person name="Hornburger P."/>
            <person name="Mueller R.-W."/>
            <person name="Bruemmer F."/>
            <person name="Labrenz M."/>
            <person name="Spormann A.M."/>
            <person name="Op den Camp H."/>
            <person name="Overmann J."/>
            <person name="Amann R."/>
            <person name="Jetten M.S.M."/>
            <person name="Mascher T."/>
            <person name="Medema M.H."/>
            <person name="Devos D.P."/>
            <person name="Kaster A.-K."/>
            <person name="Ovreas L."/>
            <person name="Rohde M."/>
            <person name="Galperin M.Y."/>
            <person name="Jogler C."/>
        </authorList>
    </citation>
    <scope>NUCLEOTIDE SEQUENCE [LARGE SCALE GENOMIC DNA]</scope>
    <source>
        <strain evidence="2 3">Pan44</strain>
    </source>
</reference>
<feature type="transmembrane region" description="Helical" evidence="1">
    <location>
        <begin position="36"/>
        <end position="54"/>
    </location>
</feature>
<evidence type="ECO:0000313" key="2">
    <source>
        <dbReference type="EMBL" id="QDT54248.1"/>
    </source>
</evidence>
<keyword evidence="1" id="KW-0812">Transmembrane</keyword>
<keyword evidence="1" id="KW-0472">Membrane</keyword>
<accession>A0A517SDQ0</accession>
<gene>
    <name evidence="2" type="ORF">Pan44_22760</name>
</gene>
<dbReference type="EMBL" id="CP036271">
    <property type="protein sequence ID" value="QDT54248.1"/>
    <property type="molecule type" value="Genomic_DNA"/>
</dbReference>
<feature type="transmembrane region" description="Helical" evidence="1">
    <location>
        <begin position="61"/>
        <end position="78"/>
    </location>
</feature>
<evidence type="ECO:0000256" key="1">
    <source>
        <dbReference type="SAM" id="Phobius"/>
    </source>
</evidence>
<dbReference type="KEGG" id="ccos:Pan44_22760"/>
<protein>
    <submittedName>
        <fullName evidence="2">Uncharacterized protein</fullName>
    </submittedName>
</protein>
<dbReference type="InParanoid" id="A0A517SDQ0"/>
<feature type="transmembrane region" description="Helical" evidence="1">
    <location>
        <begin position="12"/>
        <end position="30"/>
    </location>
</feature>
<proteinExistence type="predicted"/>
<evidence type="ECO:0000313" key="3">
    <source>
        <dbReference type="Proteomes" id="UP000315700"/>
    </source>
</evidence>
<sequence>MSQEFRPGVRFSAADLLFLAAAGAFAWWAWERGAWLAGATLYVVGNFFLFCNVFRIGRSAELSWSVVFVVLTGIRLQTGSLSWWTIYGATAILTAFLIGIEMRKASYHGVGWSRINPGLKDWWLQRRAKSAPE</sequence>